<evidence type="ECO:0008006" key="3">
    <source>
        <dbReference type="Google" id="ProtNLM"/>
    </source>
</evidence>
<dbReference type="STRING" id="1849047.A0A3D8R153"/>
<organism evidence="1 2">
    <name type="scientific">Coleophoma cylindrospora</name>
    <dbReference type="NCBI Taxonomy" id="1849047"/>
    <lineage>
        <taxon>Eukaryota</taxon>
        <taxon>Fungi</taxon>
        <taxon>Dikarya</taxon>
        <taxon>Ascomycota</taxon>
        <taxon>Pezizomycotina</taxon>
        <taxon>Leotiomycetes</taxon>
        <taxon>Helotiales</taxon>
        <taxon>Dermateaceae</taxon>
        <taxon>Coleophoma</taxon>
    </lineage>
</organism>
<evidence type="ECO:0000313" key="2">
    <source>
        <dbReference type="Proteomes" id="UP000256645"/>
    </source>
</evidence>
<accession>A0A3D8R153</accession>
<dbReference type="AlphaFoldDB" id="A0A3D8R153"/>
<comment type="caution">
    <text evidence="1">The sequence shown here is derived from an EMBL/GenBank/DDBJ whole genome shotgun (WGS) entry which is preliminary data.</text>
</comment>
<proteinExistence type="predicted"/>
<name>A0A3D8R153_9HELO</name>
<dbReference type="Proteomes" id="UP000256645">
    <property type="component" value="Unassembled WGS sequence"/>
</dbReference>
<reference evidence="1 2" key="1">
    <citation type="journal article" date="2018" name="IMA Fungus">
        <title>IMA Genome-F 9: Draft genome sequence of Annulohypoxylon stygium, Aspergillus mulundensis, Berkeleyomyces basicola (syn. Thielaviopsis basicola), Ceratocystis smalleyi, two Cercospora beticola strains, Coleophoma cylindrospora, Fusarium fracticaudum, Phialophora cf. hyalina, and Morchella septimelata.</title>
        <authorList>
            <person name="Wingfield B.D."/>
            <person name="Bills G.F."/>
            <person name="Dong Y."/>
            <person name="Huang W."/>
            <person name="Nel W.J."/>
            <person name="Swalarsk-Parry B.S."/>
            <person name="Vaghefi N."/>
            <person name="Wilken P.M."/>
            <person name="An Z."/>
            <person name="de Beer Z.W."/>
            <person name="De Vos L."/>
            <person name="Chen L."/>
            <person name="Duong T.A."/>
            <person name="Gao Y."/>
            <person name="Hammerbacher A."/>
            <person name="Kikkert J.R."/>
            <person name="Li Y."/>
            <person name="Li H."/>
            <person name="Li K."/>
            <person name="Li Q."/>
            <person name="Liu X."/>
            <person name="Ma X."/>
            <person name="Naidoo K."/>
            <person name="Pethybridge S.J."/>
            <person name="Sun J."/>
            <person name="Steenkamp E.T."/>
            <person name="van der Nest M.A."/>
            <person name="van Wyk S."/>
            <person name="Wingfield M.J."/>
            <person name="Xiong C."/>
            <person name="Yue Q."/>
            <person name="Zhang X."/>
        </authorList>
    </citation>
    <scope>NUCLEOTIDE SEQUENCE [LARGE SCALE GENOMIC DNA]</scope>
    <source>
        <strain evidence="1 2">BP6252</strain>
    </source>
</reference>
<evidence type="ECO:0000313" key="1">
    <source>
        <dbReference type="EMBL" id="RDW67564.1"/>
    </source>
</evidence>
<dbReference type="OrthoDB" id="2520703at2759"/>
<gene>
    <name evidence="1" type="ORF">BP6252_08960</name>
</gene>
<sequence>MLEYLSLETLEHDMCDGIAVVPSLSNLRTLCIMYSRLGEKNLEAILSACPGLCTFVYEAASNQLEGQCVMLDGGDHFQPSSAVGYLRRHSRTLKSVHLDLRLRGWSPLTEGQQVTPVFNFADFTALEHLFINASEVFGTSWKESPADLRCLMKLLPPSITSLHLAGEVGNARLRLAKGLLDLAEAVSQGEFPQFKQIRCDIQQLLDDDYDVAATFAAVGVDFGYDSWPVGKVPFQENDNLSLPKSLEPMPVPDSDDSDLFPFDFCF</sequence>
<keyword evidence="2" id="KW-1185">Reference proteome</keyword>
<protein>
    <recommendedName>
        <fullName evidence="3">F-box domain-containing protein</fullName>
    </recommendedName>
</protein>
<dbReference type="EMBL" id="PDLM01000010">
    <property type="protein sequence ID" value="RDW67564.1"/>
    <property type="molecule type" value="Genomic_DNA"/>
</dbReference>